<evidence type="ECO:0000256" key="2">
    <source>
        <dbReference type="ARBA" id="ARBA00010065"/>
    </source>
</evidence>
<dbReference type="NCBIfam" id="TIGR00546">
    <property type="entry name" value="lnt"/>
    <property type="match status" value="1"/>
</dbReference>
<keyword evidence="8 9" id="KW-0012">Acyltransferase</keyword>
<keyword evidence="5 9" id="KW-0812">Transmembrane</keyword>
<keyword evidence="11" id="KW-0449">Lipoprotein</keyword>
<keyword evidence="6 9" id="KW-1133">Transmembrane helix</keyword>
<dbReference type="EC" id="2.3.1.269" evidence="9"/>
<dbReference type="RefSeq" id="WP_153341622.1">
    <property type="nucleotide sequence ID" value="NZ_WIVE01000008.1"/>
</dbReference>
<feature type="transmembrane region" description="Helical" evidence="9">
    <location>
        <begin position="137"/>
        <end position="154"/>
    </location>
</feature>
<dbReference type="Gene3D" id="3.60.110.10">
    <property type="entry name" value="Carbon-nitrogen hydrolase"/>
    <property type="match status" value="1"/>
</dbReference>
<keyword evidence="4 9" id="KW-0808">Transferase</keyword>
<evidence type="ECO:0000256" key="3">
    <source>
        <dbReference type="ARBA" id="ARBA00022475"/>
    </source>
</evidence>
<evidence type="ECO:0000256" key="1">
    <source>
        <dbReference type="ARBA" id="ARBA00004651"/>
    </source>
</evidence>
<reference evidence="11 12" key="1">
    <citation type="submission" date="2019-10" db="EMBL/GenBank/DDBJ databases">
        <title>Draft whole-genome sequence of the purple nonsulfur photosynthetic bacterium Roseospira navarrensis DSM 15114.</title>
        <authorList>
            <person name="Kyndt J.A."/>
            <person name="Meyer T.E."/>
        </authorList>
    </citation>
    <scope>NUCLEOTIDE SEQUENCE [LARGE SCALE GENOMIC DNA]</scope>
    <source>
        <strain evidence="11 12">DSM 15114</strain>
    </source>
</reference>
<dbReference type="Pfam" id="PF00795">
    <property type="entry name" value="CN_hydrolase"/>
    <property type="match status" value="1"/>
</dbReference>
<feature type="transmembrane region" description="Helical" evidence="9">
    <location>
        <begin position="101"/>
        <end position="125"/>
    </location>
</feature>
<comment type="caution">
    <text evidence="11">The sequence shown here is derived from an EMBL/GenBank/DDBJ whole genome shotgun (WGS) entry which is preliminary data.</text>
</comment>
<comment type="similarity">
    <text evidence="2 9">Belongs to the CN hydrolase family. Apolipoprotein N-acyltransferase subfamily.</text>
</comment>
<dbReference type="Proteomes" id="UP000434582">
    <property type="component" value="Unassembled WGS sequence"/>
</dbReference>
<dbReference type="PROSITE" id="PS50263">
    <property type="entry name" value="CN_HYDROLASE"/>
    <property type="match status" value="1"/>
</dbReference>
<dbReference type="GO" id="GO:0005886">
    <property type="term" value="C:plasma membrane"/>
    <property type="evidence" value="ECO:0007669"/>
    <property type="project" value="UniProtKB-SubCell"/>
</dbReference>
<comment type="pathway">
    <text evidence="9">Protein modification; lipoprotein biosynthesis (N-acyl transfer).</text>
</comment>
<dbReference type="InterPro" id="IPR003010">
    <property type="entry name" value="C-N_Hydrolase"/>
</dbReference>
<dbReference type="SUPFAM" id="SSF56317">
    <property type="entry name" value="Carbon-nitrogen hydrolase"/>
    <property type="match status" value="1"/>
</dbReference>
<proteinExistence type="inferred from homology"/>
<dbReference type="Pfam" id="PF20154">
    <property type="entry name" value="LNT_N"/>
    <property type="match status" value="1"/>
</dbReference>
<protein>
    <recommendedName>
        <fullName evidence="9">Apolipoprotein N-acyltransferase</fullName>
        <shortName evidence="9">ALP N-acyltransferase</shortName>
        <ecNumber evidence="9">2.3.1.269</ecNumber>
    </recommendedName>
</protein>
<gene>
    <name evidence="9 11" type="primary">lnt</name>
    <name evidence="11" type="ORF">GHC57_04540</name>
</gene>
<accession>A0A7X2D2H6</accession>
<sequence>MRPIQRLAAAVAGLRGWRRRGLAVALGALGALALPPFHAVPLLAVALVGLVWLLDGIESDPRGRPRRTYFGTGWWFGLGFFVVGIHWIAHALLVDAATFGWMIPFAVGGLSAVLALFSGAGTLLAGLAWRPGAAGRIIALAAGWMLAEWLRMWVATGFPWNMAATVWMPLEPVLQSASLIGALGLSGLTVLVLAAPALLGDTRPPGRSAALLAGAAALLALPSGWGAWRLATVDPGAVEGVRLRLVQPNLSQQQKWDGNLRDLNLVEHVALSRAPGFEDITHVIWPETASAFALNADVPRRFVAADGVPPGGLLLTGAPRITPPGQEPFQVWNSLMAITAEGRLLATSDKFHLVPFGEYVPFGDILPVQKITPGRVDFSFGTGPLTLRLPDTPPVSPLICYEVIFPGAVVDAADRPAWMVNLTNDGWYGLSPGPYQHFATARLRAVEEGLPLVRVANTGISGVVDPLGRVTARQDLGTRGVVDAALPGALPPTLFARAGNALPAGLGGLIWLVLVLAARGRRSTTS</sequence>
<organism evidence="11 12">
    <name type="scientific">Roseospira navarrensis</name>
    <dbReference type="NCBI Taxonomy" id="140058"/>
    <lineage>
        <taxon>Bacteria</taxon>
        <taxon>Pseudomonadati</taxon>
        <taxon>Pseudomonadota</taxon>
        <taxon>Alphaproteobacteria</taxon>
        <taxon>Rhodospirillales</taxon>
        <taxon>Rhodospirillaceae</taxon>
        <taxon>Roseospira</taxon>
    </lineage>
</organism>
<comment type="function">
    <text evidence="9">Catalyzes the phospholipid dependent N-acylation of the N-terminal cysteine of apolipoprotein, the last step in lipoprotein maturation.</text>
</comment>
<evidence type="ECO:0000256" key="6">
    <source>
        <dbReference type="ARBA" id="ARBA00022989"/>
    </source>
</evidence>
<evidence type="ECO:0000256" key="9">
    <source>
        <dbReference type="HAMAP-Rule" id="MF_01148"/>
    </source>
</evidence>
<keyword evidence="7 9" id="KW-0472">Membrane</keyword>
<evidence type="ECO:0000256" key="4">
    <source>
        <dbReference type="ARBA" id="ARBA00022679"/>
    </source>
</evidence>
<evidence type="ECO:0000256" key="8">
    <source>
        <dbReference type="ARBA" id="ARBA00023315"/>
    </source>
</evidence>
<dbReference type="EMBL" id="WIVE01000008">
    <property type="protein sequence ID" value="MQX35783.1"/>
    <property type="molecule type" value="Genomic_DNA"/>
</dbReference>
<feature type="transmembrane region" description="Helical" evidence="9">
    <location>
        <begin position="69"/>
        <end position="89"/>
    </location>
</feature>
<evidence type="ECO:0000259" key="10">
    <source>
        <dbReference type="PROSITE" id="PS50263"/>
    </source>
</evidence>
<comment type="catalytic activity">
    <reaction evidence="9">
        <text>N-terminal S-1,2-diacyl-sn-glyceryl-L-cysteinyl-[lipoprotein] + a glycerophospholipid = N-acyl-S-1,2-diacyl-sn-glyceryl-L-cysteinyl-[lipoprotein] + a 2-acyl-sn-glycero-3-phospholipid + H(+)</text>
        <dbReference type="Rhea" id="RHEA:48228"/>
        <dbReference type="Rhea" id="RHEA-COMP:14681"/>
        <dbReference type="Rhea" id="RHEA-COMP:14684"/>
        <dbReference type="ChEBI" id="CHEBI:15378"/>
        <dbReference type="ChEBI" id="CHEBI:136912"/>
        <dbReference type="ChEBI" id="CHEBI:140656"/>
        <dbReference type="ChEBI" id="CHEBI:140657"/>
        <dbReference type="ChEBI" id="CHEBI:140660"/>
        <dbReference type="EC" id="2.3.1.269"/>
    </reaction>
</comment>
<dbReference type="GO" id="GO:0042158">
    <property type="term" value="P:lipoprotein biosynthetic process"/>
    <property type="evidence" value="ECO:0007669"/>
    <property type="project" value="UniProtKB-UniRule"/>
</dbReference>
<feature type="transmembrane region" description="Helical" evidence="9">
    <location>
        <begin position="39"/>
        <end position="57"/>
    </location>
</feature>
<keyword evidence="12" id="KW-1185">Reference proteome</keyword>
<feature type="transmembrane region" description="Helical" evidence="9">
    <location>
        <begin position="174"/>
        <end position="198"/>
    </location>
</feature>
<keyword evidence="3 9" id="KW-1003">Cell membrane</keyword>
<evidence type="ECO:0000256" key="7">
    <source>
        <dbReference type="ARBA" id="ARBA00023136"/>
    </source>
</evidence>
<dbReference type="GO" id="GO:0016410">
    <property type="term" value="F:N-acyltransferase activity"/>
    <property type="evidence" value="ECO:0007669"/>
    <property type="project" value="UniProtKB-UniRule"/>
</dbReference>
<evidence type="ECO:0000313" key="11">
    <source>
        <dbReference type="EMBL" id="MQX35783.1"/>
    </source>
</evidence>
<dbReference type="PANTHER" id="PTHR38686:SF1">
    <property type="entry name" value="APOLIPOPROTEIN N-ACYLTRANSFERASE"/>
    <property type="match status" value="1"/>
</dbReference>
<dbReference type="InterPro" id="IPR045378">
    <property type="entry name" value="LNT_N"/>
</dbReference>
<dbReference type="InterPro" id="IPR004563">
    <property type="entry name" value="Apolipo_AcylTrfase"/>
</dbReference>
<evidence type="ECO:0000313" key="12">
    <source>
        <dbReference type="Proteomes" id="UP000434582"/>
    </source>
</evidence>
<dbReference type="PANTHER" id="PTHR38686">
    <property type="entry name" value="APOLIPOPROTEIN N-ACYLTRANSFERASE"/>
    <property type="match status" value="1"/>
</dbReference>
<feature type="transmembrane region" description="Helical" evidence="9">
    <location>
        <begin position="501"/>
        <end position="518"/>
    </location>
</feature>
<dbReference type="InterPro" id="IPR036526">
    <property type="entry name" value="C-N_Hydrolase_sf"/>
</dbReference>
<dbReference type="AlphaFoldDB" id="A0A7X2D2H6"/>
<dbReference type="OrthoDB" id="9804277at2"/>
<comment type="subcellular location">
    <subcellularLocation>
        <location evidence="1 9">Cell membrane</location>
        <topology evidence="1 9">Multi-pass membrane protein</topology>
    </subcellularLocation>
</comment>
<dbReference type="CDD" id="cd07571">
    <property type="entry name" value="ALP_N-acyl_transferase"/>
    <property type="match status" value="1"/>
</dbReference>
<feature type="domain" description="CN hydrolase" evidence="10">
    <location>
        <begin position="246"/>
        <end position="488"/>
    </location>
</feature>
<dbReference type="UniPathway" id="UPA00666"/>
<evidence type="ECO:0000256" key="5">
    <source>
        <dbReference type="ARBA" id="ARBA00022692"/>
    </source>
</evidence>
<name>A0A7X2D2H6_9PROT</name>
<dbReference type="HAMAP" id="MF_01148">
    <property type="entry name" value="Lnt"/>
    <property type="match status" value="1"/>
</dbReference>